<evidence type="ECO:0000313" key="2">
    <source>
        <dbReference type="Proteomes" id="UP001381003"/>
    </source>
</evidence>
<proteinExistence type="predicted"/>
<evidence type="ECO:0008006" key="3">
    <source>
        <dbReference type="Google" id="ProtNLM"/>
    </source>
</evidence>
<keyword evidence="2" id="KW-1185">Reference proteome</keyword>
<dbReference type="Pfam" id="PF21863">
    <property type="entry name" value="HTH_67"/>
    <property type="match status" value="1"/>
</dbReference>
<gene>
    <name evidence="1" type="ORF">N5P18_06240</name>
</gene>
<dbReference type="EMBL" id="CP104874">
    <property type="protein sequence ID" value="WWF06469.1"/>
    <property type="molecule type" value="Genomic_DNA"/>
</dbReference>
<sequence length="280" mass="29521">MDPRAAGSVARSLETLHAFGYFAPEVGAELTELGLRPGRMCYFASRSAPMGAVSPGTVAATFFVFNPELVERHLSDAWTLASPHEVTAARYRGVASAWSRLLGGLDPDEVAEAAELARTAAVACSVAGRPLSAAHAGLSWPSEPRLVLFHALTIVREHRGDGHVAALLGEGLSGLEALITHTATGRGFTVTAAQTTRGWSEDEWGATAADLVERGVLTTQGGLTEQGQALRRRVEEATDRMAVGPWDALGEDGATRLAELGRPWVRQALANGAFPEGVFA</sequence>
<dbReference type="InterPro" id="IPR054058">
    <property type="entry name" value="HTH_67"/>
</dbReference>
<dbReference type="RefSeq" id="WP_068327383.1">
    <property type="nucleotide sequence ID" value="NZ_CP104874.1"/>
</dbReference>
<organism evidence="1 2">
    <name type="scientific">Janibacter terrae</name>
    <dbReference type="NCBI Taxonomy" id="103817"/>
    <lineage>
        <taxon>Bacteria</taxon>
        <taxon>Bacillati</taxon>
        <taxon>Actinomycetota</taxon>
        <taxon>Actinomycetes</taxon>
        <taxon>Micrococcales</taxon>
        <taxon>Intrasporangiaceae</taxon>
        <taxon>Janibacter</taxon>
    </lineage>
</organism>
<dbReference type="NCBIfam" id="NF047719">
    <property type="entry name" value="SCO6745_fam_HTH"/>
    <property type="match status" value="1"/>
</dbReference>
<protein>
    <recommendedName>
        <fullName evidence="3">SalK</fullName>
    </recommendedName>
</protein>
<accession>A0ABZ2FJJ7</accession>
<dbReference type="Proteomes" id="UP001381003">
    <property type="component" value="Chromosome"/>
</dbReference>
<evidence type="ECO:0000313" key="1">
    <source>
        <dbReference type="EMBL" id="WWF06469.1"/>
    </source>
</evidence>
<name>A0ABZ2FJJ7_9MICO</name>
<reference evidence="1 2" key="1">
    <citation type="submission" date="2022-09" db="EMBL/GenBank/DDBJ databases">
        <title>Complete genome sequence of Janibacter terrae strain COS04-44, PCL-degrading bacteria isolated from oil spilled coast.</title>
        <authorList>
            <person name="Park H."/>
            <person name="Kim J.Y."/>
            <person name="An S.H."/>
            <person name="Lee C.M."/>
            <person name="Weon H.-Y."/>
        </authorList>
    </citation>
    <scope>NUCLEOTIDE SEQUENCE [LARGE SCALE GENOMIC DNA]</scope>
    <source>
        <strain evidence="1 2">COS04-44</strain>
    </source>
</reference>